<reference evidence="2" key="1">
    <citation type="submission" date="2022-07" db="EMBL/GenBank/DDBJ databases">
        <title>Bacterial species isolated from the porcine tonsil microbiota.</title>
        <authorList>
            <person name="Oliveira I.M.F."/>
        </authorList>
    </citation>
    <scope>NUCLEOTIDE SEQUENCE</scope>
    <source>
        <strain evidence="2">8QC2O2</strain>
    </source>
</reference>
<comment type="caution">
    <text evidence="2">The sequence shown here is derived from an EMBL/GenBank/DDBJ whole genome shotgun (WGS) entry which is preliminary data.</text>
</comment>
<organism evidence="2 3">
    <name type="scientific">Mammaliicoccus sciuri</name>
    <name type="common">Staphylococcus sciuri</name>
    <dbReference type="NCBI Taxonomy" id="1296"/>
    <lineage>
        <taxon>Bacteria</taxon>
        <taxon>Bacillati</taxon>
        <taxon>Bacillota</taxon>
        <taxon>Bacilli</taxon>
        <taxon>Bacillales</taxon>
        <taxon>Staphylococcaceae</taxon>
        <taxon>Mammaliicoccus</taxon>
    </lineage>
</organism>
<feature type="transmembrane region" description="Helical" evidence="1">
    <location>
        <begin position="12"/>
        <end position="32"/>
    </location>
</feature>
<evidence type="ECO:0000256" key="1">
    <source>
        <dbReference type="SAM" id="Phobius"/>
    </source>
</evidence>
<protein>
    <submittedName>
        <fullName evidence="2">YwiC-like family protein</fullName>
    </submittedName>
</protein>
<feature type="transmembrane region" description="Helical" evidence="1">
    <location>
        <begin position="186"/>
        <end position="208"/>
    </location>
</feature>
<dbReference type="AlphaFoldDB" id="A0AAW5LH32"/>
<evidence type="ECO:0000313" key="3">
    <source>
        <dbReference type="Proteomes" id="UP001204068"/>
    </source>
</evidence>
<dbReference type="Pfam" id="PF14256">
    <property type="entry name" value="YwiC"/>
    <property type="match status" value="1"/>
</dbReference>
<dbReference type="EMBL" id="JANILD010000001">
    <property type="protein sequence ID" value="MCQ9302359.1"/>
    <property type="molecule type" value="Genomic_DNA"/>
</dbReference>
<name>A0AAW5LH32_MAMSC</name>
<dbReference type="Proteomes" id="UP001204068">
    <property type="component" value="Unassembled WGS sequence"/>
</dbReference>
<evidence type="ECO:0000313" key="2">
    <source>
        <dbReference type="EMBL" id="MCQ9302359.1"/>
    </source>
</evidence>
<keyword evidence="1" id="KW-0812">Transmembrane</keyword>
<feature type="transmembrane region" description="Helical" evidence="1">
    <location>
        <begin position="147"/>
        <end position="165"/>
    </location>
</feature>
<dbReference type="RefSeq" id="WP_231493066.1">
    <property type="nucleotide sequence ID" value="NZ_JACBYH010000060.1"/>
</dbReference>
<sequence>MFYLFKFKKPNQHGVWSMIVLPIAFGIAATGFTYFHLLLYLGVLASYFMSDQIFFYLKKRKKIIGYIYTAGIFALIVVISFIPIVLHKPVTIWIFLLMVPLSLLNAYFAKKKNERAFTNDLIAVLIFCLFGVISTLLNVSITEVQSWLPVFILSFLYFFGTILYVKTMIREKKSVKYKWSSWIYHLCIVVVGFFIHPLVMLMYIPSLIRSIVLYGKKIKIMHVGLIEIANSVFVLVVGSIFLH</sequence>
<feature type="transmembrane region" description="Helical" evidence="1">
    <location>
        <begin position="121"/>
        <end position="141"/>
    </location>
</feature>
<accession>A0AAW5LH32</accession>
<dbReference type="InterPro" id="IPR025576">
    <property type="entry name" value="YwiC"/>
</dbReference>
<keyword evidence="1" id="KW-1133">Transmembrane helix</keyword>
<proteinExistence type="predicted"/>
<feature type="transmembrane region" description="Helical" evidence="1">
    <location>
        <begin position="64"/>
        <end position="86"/>
    </location>
</feature>
<gene>
    <name evidence="2" type="ORF">NQ032_01845</name>
</gene>
<feature type="transmembrane region" description="Helical" evidence="1">
    <location>
        <begin position="220"/>
        <end position="242"/>
    </location>
</feature>
<keyword evidence="1" id="KW-0472">Membrane</keyword>
<feature type="transmembrane region" description="Helical" evidence="1">
    <location>
        <begin position="92"/>
        <end position="109"/>
    </location>
</feature>